<accession>A0A1M5P705</accession>
<dbReference type="AlphaFoldDB" id="A0A1M5P705"/>
<reference evidence="1 2" key="1">
    <citation type="submission" date="2016-11" db="EMBL/GenBank/DDBJ databases">
        <authorList>
            <person name="Jaros S."/>
            <person name="Januszkiewicz K."/>
            <person name="Wedrychowicz H."/>
        </authorList>
    </citation>
    <scope>NUCLEOTIDE SEQUENCE [LARGE SCALE GENOMIC DNA]</scope>
    <source>
        <strain evidence="1 2">DSM 6792</strain>
    </source>
</reference>
<evidence type="ECO:0000313" key="1">
    <source>
        <dbReference type="EMBL" id="SHG97495.1"/>
    </source>
</evidence>
<proteinExistence type="predicted"/>
<dbReference type="EMBL" id="FQWH01000005">
    <property type="protein sequence ID" value="SHG97495.1"/>
    <property type="molecule type" value="Genomic_DNA"/>
</dbReference>
<dbReference type="Proteomes" id="UP000184112">
    <property type="component" value="Unassembled WGS sequence"/>
</dbReference>
<organism evidence="1 2">
    <name type="scientific">Flavobacterium johnsoniae</name>
    <name type="common">Cytophaga johnsonae</name>
    <dbReference type="NCBI Taxonomy" id="986"/>
    <lineage>
        <taxon>Bacteria</taxon>
        <taxon>Pseudomonadati</taxon>
        <taxon>Bacteroidota</taxon>
        <taxon>Flavobacteriia</taxon>
        <taxon>Flavobacteriales</taxon>
        <taxon>Flavobacteriaceae</taxon>
        <taxon>Flavobacterium</taxon>
    </lineage>
</organism>
<dbReference type="RefSeq" id="WP_073409726.1">
    <property type="nucleotide sequence ID" value="NZ_FQWH01000005.1"/>
</dbReference>
<name>A0A1M5P705_FLAJO</name>
<evidence type="ECO:0000313" key="2">
    <source>
        <dbReference type="Proteomes" id="UP000184112"/>
    </source>
</evidence>
<evidence type="ECO:0008006" key="3">
    <source>
        <dbReference type="Google" id="ProtNLM"/>
    </source>
</evidence>
<gene>
    <name evidence="1" type="ORF">SAMN05444388_105255</name>
</gene>
<protein>
    <recommendedName>
        <fullName evidence="3">Lipoprotein</fullName>
    </recommendedName>
</protein>
<sequence>MKKYASLIFLAFLLNGCDDGDLTVDQINFDSVTPVSCSTATEDQTNTGPKILYKLKPQEAFILQLPKANGLINDPGVYTYDIDANGNGQYRVLYRAYNGTVAKDNICGTIPPSSPNVTEEWIGTAGKIEISTAQYAEPEDVNGATRISAYNHTITFRNITFLKPSGPQVQAEFDFGVYKVDVPKADLTFQNTDTGEAFKCDDNKKIYNYNASFTLTVENLDPALLLNEATPPNQPRSQAVTTTTNKVVYRNFVNGSGSITNTYNFCTDQIPTLPLLNETWIGADTDANRKATIEVTTEKIGDDTFIHTVVLKYVKLTKDQSFFQLGNSFLLGKITVKTTL</sequence>